<feature type="domain" description="AB hydrolase-1" evidence="1">
    <location>
        <begin position="55"/>
        <end position="296"/>
    </location>
</feature>
<dbReference type="Pfam" id="PF12697">
    <property type="entry name" value="Abhydrolase_6"/>
    <property type="match status" value="1"/>
</dbReference>
<reference evidence="2 3" key="1">
    <citation type="submission" date="2018-06" db="EMBL/GenBank/DDBJ databases">
        <authorList>
            <consortium name="Pathogen Informatics"/>
            <person name="Doyle S."/>
        </authorList>
    </citation>
    <scope>NUCLEOTIDE SEQUENCE [LARGE SCALE GENOMIC DNA]</scope>
    <source>
        <strain evidence="2 3">NCTC12224</strain>
    </source>
</reference>
<dbReference type="InterPro" id="IPR000073">
    <property type="entry name" value="AB_hydrolase_1"/>
</dbReference>
<dbReference type="InterPro" id="IPR029058">
    <property type="entry name" value="AB_hydrolase_fold"/>
</dbReference>
<dbReference type="EMBL" id="UHFN01000007">
    <property type="protein sequence ID" value="SUN62982.1"/>
    <property type="molecule type" value="Genomic_DNA"/>
</dbReference>
<dbReference type="Proteomes" id="UP000254924">
    <property type="component" value="Unassembled WGS sequence"/>
</dbReference>
<accession>A0A380KD05</accession>
<keyword evidence="3" id="KW-1185">Reference proteome</keyword>
<dbReference type="AlphaFoldDB" id="A0A380KD05"/>
<evidence type="ECO:0000313" key="3">
    <source>
        <dbReference type="Proteomes" id="UP000254924"/>
    </source>
</evidence>
<protein>
    <submittedName>
        <fullName evidence="2">Esterase/lipase</fullName>
    </submittedName>
</protein>
<dbReference type="OrthoDB" id="1376138at2"/>
<dbReference type="PANTHER" id="PTHR43689:SF8">
    <property type="entry name" value="ALPHA_BETA-HYDROLASES SUPERFAMILY PROTEIN"/>
    <property type="match status" value="1"/>
</dbReference>
<sequence>MTYQTQENWQQLMTYLPKEYRFTKDYHPKEEWWSWRGHEVHLDTFRDERAEAKLICFHGVGTNGRQISLVTGGPQSKRGYETIMIDMPTYGVTKVKNRKAVTYDDWVDLACDYIDYELARDSRPIFLYGLSAGGMETYHVAAKSKKVSGIIGMTFLDQRIAQVKQDTAYNATMGRFGVPMNTLLRKIGFGKLTMPMRYASKMSALVNDSGALELMLSDKTSAGNSASINFLDTYMNYTPAIEPEDFSVCPILLTQPERDRWTPLELSQPILDKIPKVKVKTVILPNGGHYPIEKEALDVMNQAIDDFISEQLPQDKSHLR</sequence>
<name>A0A380KD05_9STRE</name>
<gene>
    <name evidence="2" type="ORF">NCTC12224_02165</name>
</gene>
<dbReference type="Gene3D" id="3.40.50.1820">
    <property type="entry name" value="alpha/beta hydrolase"/>
    <property type="match status" value="1"/>
</dbReference>
<proteinExistence type="predicted"/>
<organism evidence="2 3">
    <name type="scientific">Streptococcus hyointestinalis</name>
    <dbReference type="NCBI Taxonomy" id="1337"/>
    <lineage>
        <taxon>Bacteria</taxon>
        <taxon>Bacillati</taxon>
        <taxon>Bacillota</taxon>
        <taxon>Bacilli</taxon>
        <taxon>Lactobacillales</taxon>
        <taxon>Streptococcaceae</taxon>
        <taxon>Streptococcus</taxon>
    </lineage>
</organism>
<dbReference type="PANTHER" id="PTHR43689">
    <property type="entry name" value="HYDROLASE"/>
    <property type="match status" value="1"/>
</dbReference>
<evidence type="ECO:0000313" key="2">
    <source>
        <dbReference type="EMBL" id="SUN62982.1"/>
    </source>
</evidence>
<evidence type="ECO:0000259" key="1">
    <source>
        <dbReference type="Pfam" id="PF12697"/>
    </source>
</evidence>
<dbReference type="SUPFAM" id="SSF53474">
    <property type="entry name" value="alpha/beta-Hydrolases"/>
    <property type="match status" value="1"/>
</dbReference>